<keyword evidence="2" id="KW-0472">Membrane</keyword>
<evidence type="ECO:0000256" key="2">
    <source>
        <dbReference type="SAM" id="Phobius"/>
    </source>
</evidence>
<dbReference type="RefSeq" id="WP_004766810.1">
    <property type="nucleotide sequence ID" value="NZ_AHMY02000066.1"/>
</dbReference>
<dbReference type="EMBL" id="AHMY02000066">
    <property type="protein sequence ID" value="EKO13934.1"/>
    <property type="molecule type" value="Genomic_DNA"/>
</dbReference>
<feature type="transmembrane region" description="Helical" evidence="2">
    <location>
        <begin position="6"/>
        <end position="28"/>
    </location>
</feature>
<keyword evidence="2" id="KW-0812">Transmembrane</keyword>
<dbReference type="GeneID" id="34316239"/>
<feature type="compositionally biased region" description="Polar residues" evidence="1">
    <location>
        <begin position="58"/>
        <end position="71"/>
    </location>
</feature>
<organism evidence="3 4">
    <name type="scientific">Leptospira kirschneri str. H1</name>
    <dbReference type="NCBI Taxonomy" id="1049966"/>
    <lineage>
        <taxon>Bacteria</taxon>
        <taxon>Pseudomonadati</taxon>
        <taxon>Spirochaetota</taxon>
        <taxon>Spirochaetia</taxon>
        <taxon>Leptospirales</taxon>
        <taxon>Leptospiraceae</taxon>
        <taxon>Leptospira</taxon>
    </lineage>
</organism>
<dbReference type="AlphaFoldDB" id="A0A0E2AYC4"/>
<name>A0A0E2AYC4_9LEPT</name>
<feature type="compositionally biased region" description="Basic and acidic residues" evidence="1">
    <location>
        <begin position="72"/>
        <end position="86"/>
    </location>
</feature>
<comment type="caution">
    <text evidence="3">The sequence shown here is derived from an EMBL/GenBank/DDBJ whole genome shotgun (WGS) entry which is preliminary data.</text>
</comment>
<feature type="compositionally biased region" description="Basic and acidic residues" evidence="1">
    <location>
        <begin position="110"/>
        <end position="132"/>
    </location>
</feature>
<sequence>MRRDQLKILLSGILVLLLGSLIVYSYLFREDISKFLKKKESEEVSNNSKIDRVILNPEMNSESHNDLNTLPTEKKVPGEFSNHESESLPPNKAVQEEWPEETKQGVIPEEQLREENDKYKNVNKGRAKEKTPKVSTTLSKEETNVYKEEEPKKERMKDWEDKPEKVDRKTERRSPKKSKIKKHSTSKIGKKIRSLENRVDRLERKLGISHIKKKHKTHKVDRRSLEKRVQKLEREMERLKIKE</sequence>
<evidence type="ECO:0000313" key="3">
    <source>
        <dbReference type="EMBL" id="EKO13934.1"/>
    </source>
</evidence>
<evidence type="ECO:0000313" key="4">
    <source>
        <dbReference type="Proteomes" id="UP000006253"/>
    </source>
</evidence>
<keyword evidence="2" id="KW-1133">Transmembrane helix</keyword>
<feature type="compositionally biased region" description="Basic residues" evidence="1">
    <location>
        <begin position="174"/>
        <end position="189"/>
    </location>
</feature>
<dbReference type="Proteomes" id="UP000006253">
    <property type="component" value="Unassembled WGS sequence"/>
</dbReference>
<protein>
    <submittedName>
        <fullName evidence="3">Uncharacterized protein</fullName>
    </submittedName>
</protein>
<proteinExistence type="predicted"/>
<reference evidence="3 4" key="1">
    <citation type="submission" date="2012-10" db="EMBL/GenBank/DDBJ databases">
        <authorList>
            <person name="Harkins D.M."/>
            <person name="Durkin A.S."/>
            <person name="Brinkac L.M."/>
            <person name="Selengut J.D."/>
            <person name="Sanka R."/>
            <person name="DePew J."/>
            <person name="Purushe J."/>
            <person name="Peacock S.J."/>
            <person name="Thaipadungpanit J."/>
            <person name="Wuthiekanun V.W."/>
            <person name="Day N.P."/>
            <person name="Vinetz J.M."/>
            <person name="Sutton G.G."/>
            <person name="Nelson W.C."/>
            <person name="Fouts D.E."/>
        </authorList>
    </citation>
    <scope>NUCLEOTIDE SEQUENCE [LARGE SCALE GENOMIC DNA]</scope>
    <source>
        <strain evidence="3 4">H1</strain>
    </source>
</reference>
<gene>
    <name evidence="3" type="ORF">LEP1GSC081_0256</name>
</gene>
<feature type="compositionally biased region" description="Basic and acidic residues" evidence="1">
    <location>
        <begin position="139"/>
        <end position="173"/>
    </location>
</feature>
<accession>A0A0E2AYC4</accession>
<evidence type="ECO:0000256" key="1">
    <source>
        <dbReference type="SAM" id="MobiDB-lite"/>
    </source>
</evidence>
<feature type="region of interest" description="Disordered" evidence="1">
    <location>
        <begin position="56"/>
        <end position="189"/>
    </location>
</feature>